<protein>
    <recommendedName>
        <fullName evidence="2">Cell shape-determining protein MreC</fullName>
    </recommendedName>
    <alternativeName>
        <fullName evidence="4">Cell shape protein MreC</fullName>
    </alternativeName>
</protein>
<comment type="similarity">
    <text evidence="1">Belongs to the MreC family.</text>
</comment>
<organism evidence="6 7">
    <name type="scientific">Candidatus Liptonbacteria bacterium RIFCSPLOWO2_01_FULL_56_20</name>
    <dbReference type="NCBI Taxonomy" id="1798652"/>
    <lineage>
        <taxon>Bacteria</taxon>
        <taxon>Candidatus Liptoniibacteriota</taxon>
    </lineage>
</organism>
<dbReference type="PANTHER" id="PTHR34138">
    <property type="entry name" value="CELL SHAPE-DETERMINING PROTEIN MREC"/>
    <property type="match status" value="1"/>
</dbReference>
<evidence type="ECO:0000256" key="4">
    <source>
        <dbReference type="ARBA" id="ARBA00032089"/>
    </source>
</evidence>
<dbReference type="Gene3D" id="2.40.10.340">
    <property type="entry name" value="Rod shape-determining protein MreC, domain 1"/>
    <property type="match status" value="1"/>
</dbReference>
<dbReference type="GO" id="GO:0005886">
    <property type="term" value="C:plasma membrane"/>
    <property type="evidence" value="ECO:0007669"/>
    <property type="project" value="TreeGrafter"/>
</dbReference>
<dbReference type="InterPro" id="IPR042177">
    <property type="entry name" value="Cell/Rod_1"/>
</dbReference>
<evidence type="ECO:0000256" key="2">
    <source>
        <dbReference type="ARBA" id="ARBA00013855"/>
    </source>
</evidence>
<dbReference type="GO" id="GO:0008360">
    <property type="term" value="P:regulation of cell shape"/>
    <property type="evidence" value="ECO:0007669"/>
    <property type="project" value="UniProtKB-KW"/>
</dbReference>
<name>A0A1G2CKR8_9BACT</name>
<gene>
    <name evidence="6" type="ORF">A3A43_02145</name>
</gene>
<sequence>MSKPVFSLVALLLAVAAVLFFPRAGWWFANALRLSPGPAPIPASELALEVNALKAELAQLGEVKKYVPQLPRQGVAAFVYSRYPFNFKSELLVNVGGNYGLRTGFVAALSAALASSPSEAPPLVLLGKLSRVFPDTALVQTVFDPSFQLAVRVGEKGIDALLQGGNEPRLTLIPKNAEISEGDIVYAAAPGFPYGIAVGEVGGALTTTKQVFSEARLRVPYDISTVQVVTIVSDGS</sequence>
<evidence type="ECO:0000259" key="5">
    <source>
        <dbReference type="Pfam" id="PF04085"/>
    </source>
</evidence>
<evidence type="ECO:0000313" key="6">
    <source>
        <dbReference type="EMBL" id="OGZ01812.1"/>
    </source>
</evidence>
<dbReference type="EMBL" id="MHLC01000003">
    <property type="protein sequence ID" value="OGZ01812.1"/>
    <property type="molecule type" value="Genomic_DNA"/>
</dbReference>
<reference evidence="6 7" key="1">
    <citation type="journal article" date="2016" name="Nat. Commun.">
        <title>Thousands of microbial genomes shed light on interconnected biogeochemical processes in an aquifer system.</title>
        <authorList>
            <person name="Anantharaman K."/>
            <person name="Brown C.T."/>
            <person name="Hug L.A."/>
            <person name="Sharon I."/>
            <person name="Castelle C.J."/>
            <person name="Probst A.J."/>
            <person name="Thomas B.C."/>
            <person name="Singh A."/>
            <person name="Wilkins M.J."/>
            <person name="Karaoz U."/>
            <person name="Brodie E.L."/>
            <person name="Williams K.H."/>
            <person name="Hubbard S.S."/>
            <person name="Banfield J.F."/>
        </authorList>
    </citation>
    <scope>NUCLEOTIDE SEQUENCE [LARGE SCALE GENOMIC DNA]</scope>
</reference>
<dbReference type="InterPro" id="IPR055342">
    <property type="entry name" value="MreC_beta-barrel_core"/>
</dbReference>
<feature type="domain" description="Rod shape-determining protein MreC beta-barrel core" evidence="5">
    <location>
        <begin position="80"/>
        <end position="232"/>
    </location>
</feature>
<proteinExistence type="inferred from homology"/>
<dbReference type="InterPro" id="IPR007221">
    <property type="entry name" value="MreC"/>
</dbReference>
<comment type="caution">
    <text evidence="6">The sequence shown here is derived from an EMBL/GenBank/DDBJ whole genome shotgun (WGS) entry which is preliminary data.</text>
</comment>
<evidence type="ECO:0000256" key="1">
    <source>
        <dbReference type="ARBA" id="ARBA00009369"/>
    </source>
</evidence>
<dbReference type="AlphaFoldDB" id="A0A1G2CKR8"/>
<dbReference type="Gene3D" id="2.40.10.350">
    <property type="entry name" value="Rod shape-determining protein MreC, domain 2"/>
    <property type="match status" value="1"/>
</dbReference>
<accession>A0A1G2CKR8</accession>
<evidence type="ECO:0000256" key="3">
    <source>
        <dbReference type="ARBA" id="ARBA00022960"/>
    </source>
</evidence>
<dbReference type="InterPro" id="IPR042175">
    <property type="entry name" value="Cell/Rod_MreC_2"/>
</dbReference>
<dbReference type="PANTHER" id="PTHR34138:SF1">
    <property type="entry name" value="CELL SHAPE-DETERMINING PROTEIN MREC"/>
    <property type="match status" value="1"/>
</dbReference>
<keyword evidence="3" id="KW-0133">Cell shape</keyword>
<dbReference type="Proteomes" id="UP000178495">
    <property type="component" value="Unassembled WGS sequence"/>
</dbReference>
<dbReference type="Pfam" id="PF04085">
    <property type="entry name" value="MreC"/>
    <property type="match status" value="1"/>
</dbReference>
<evidence type="ECO:0000313" key="7">
    <source>
        <dbReference type="Proteomes" id="UP000178495"/>
    </source>
</evidence>
<dbReference type="STRING" id="1798652.A3A43_02145"/>